<proteinExistence type="predicted"/>
<feature type="coiled-coil region" evidence="1">
    <location>
        <begin position="30"/>
        <end position="129"/>
    </location>
</feature>
<name>A0A2V1K4X2_9BURK</name>
<evidence type="ECO:0000256" key="2">
    <source>
        <dbReference type="SAM" id="SignalP"/>
    </source>
</evidence>
<dbReference type="AlphaFoldDB" id="A0A2V1K4X2"/>
<protein>
    <submittedName>
        <fullName evidence="3">DUF1090 domain-containing protein</fullName>
    </submittedName>
</protein>
<accession>A0A2V1K4X2</accession>
<dbReference type="InterPro" id="IPR009468">
    <property type="entry name" value="DUF1090"/>
</dbReference>
<sequence>MSGTRVFLFVGLAMAAGIAQAANPACDMKAAEVEAQIAHARQNGNEHRQRGLERALANLRANCTDAGLIRDIQEDIDDQREDILELEEDLAEKRAEGRQDKVRRIERKLEEERAELSDLEGELQYLQGIAAKP</sequence>
<organism evidence="3 4">
    <name type="scientific">Corticimicrobacter populi</name>
    <dbReference type="NCBI Taxonomy" id="2175229"/>
    <lineage>
        <taxon>Bacteria</taxon>
        <taxon>Pseudomonadati</taxon>
        <taxon>Pseudomonadota</taxon>
        <taxon>Betaproteobacteria</taxon>
        <taxon>Burkholderiales</taxon>
        <taxon>Alcaligenaceae</taxon>
        <taxon>Corticimicrobacter</taxon>
    </lineage>
</organism>
<evidence type="ECO:0000313" key="3">
    <source>
        <dbReference type="EMBL" id="PWF25288.1"/>
    </source>
</evidence>
<dbReference type="Pfam" id="PF06476">
    <property type="entry name" value="DUF1090"/>
    <property type="match status" value="1"/>
</dbReference>
<dbReference type="RefSeq" id="WP_109060689.1">
    <property type="nucleotide sequence ID" value="NZ_QETA01000001.1"/>
</dbReference>
<evidence type="ECO:0000313" key="4">
    <source>
        <dbReference type="Proteomes" id="UP000245212"/>
    </source>
</evidence>
<comment type="caution">
    <text evidence="3">The sequence shown here is derived from an EMBL/GenBank/DDBJ whole genome shotgun (WGS) entry which is preliminary data.</text>
</comment>
<gene>
    <name evidence="3" type="ORF">DD235_03845</name>
</gene>
<feature type="signal peptide" evidence="2">
    <location>
        <begin position="1"/>
        <end position="21"/>
    </location>
</feature>
<keyword evidence="2" id="KW-0732">Signal</keyword>
<keyword evidence="1" id="KW-0175">Coiled coil</keyword>
<evidence type="ECO:0000256" key="1">
    <source>
        <dbReference type="SAM" id="Coils"/>
    </source>
</evidence>
<reference evidence="4" key="1">
    <citation type="submission" date="2018-05" db="EMBL/GenBank/DDBJ databases">
        <authorList>
            <person name="Li Y."/>
        </authorList>
    </citation>
    <scope>NUCLEOTIDE SEQUENCE [LARGE SCALE GENOMIC DNA]</scope>
    <source>
        <strain evidence="4">3d-2-2</strain>
    </source>
</reference>
<dbReference type="Proteomes" id="UP000245212">
    <property type="component" value="Unassembled WGS sequence"/>
</dbReference>
<feature type="chain" id="PRO_5015880764" evidence="2">
    <location>
        <begin position="22"/>
        <end position="133"/>
    </location>
</feature>
<keyword evidence="4" id="KW-1185">Reference proteome</keyword>
<dbReference type="EMBL" id="QETA01000001">
    <property type="protein sequence ID" value="PWF25288.1"/>
    <property type="molecule type" value="Genomic_DNA"/>
</dbReference>